<feature type="transmembrane region" description="Helical" evidence="6">
    <location>
        <begin position="41"/>
        <end position="65"/>
    </location>
</feature>
<feature type="transmembrane region" description="Helical" evidence="6">
    <location>
        <begin position="113"/>
        <end position="133"/>
    </location>
</feature>
<feature type="transmembrane region" description="Helical" evidence="6">
    <location>
        <begin position="190"/>
        <end position="208"/>
    </location>
</feature>
<dbReference type="PANTHER" id="PTHR30086">
    <property type="entry name" value="ARGININE EXPORTER PROTEIN ARGO"/>
    <property type="match status" value="1"/>
</dbReference>
<protein>
    <submittedName>
        <fullName evidence="7">LysE family translocator</fullName>
    </submittedName>
</protein>
<keyword evidence="4 6" id="KW-1133">Transmembrane helix</keyword>
<accession>A0A8J7L341</accession>
<dbReference type="PIRSF" id="PIRSF006324">
    <property type="entry name" value="LeuE"/>
    <property type="match status" value="1"/>
</dbReference>
<dbReference type="Proteomes" id="UP000599391">
    <property type="component" value="Unassembled WGS sequence"/>
</dbReference>
<proteinExistence type="predicted"/>
<sequence>MLITGNFAVFLVATLTLCAIPGPDMLYVIARSIGQGRKAGIVSAFGFSIGLLVHTCAAALGFSALLMSSPLAYSIVKYVGAAYLIFLGISMLLSKKSTSSLGKLKQASFKRIFSQAIITNILNPKIALFFLAFLPQFVNISEGGLGWQILILGIIFNIIGTLWNIIVAFMAGFAGDWLKNRPKFSRLQQWFTGGVLIFLGIHIAFSQIN</sequence>
<dbReference type="Pfam" id="PF01810">
    <property type="entry name" value="LysE"/>
    <property type="match status" value="1"/>
</dbReference>
<feature type="transmembrane region" description="Helical" evidence="6">
    <location>
        <begin position="6"/>
        <end position="29"/>
    </location>
</feature>
<evidence type="ECO:0000256" key="4">
    <source>
        <dbReference type="ARBA" id="ARBA00022989"/>
    </source>
</evidence>
<dbReference type="AlphaFoldDB" id="A0A8J7L341"/>
<evidence type="ECO:0000313" key="8">
    <source>
        <dbReference type="Proteomes" id="UP000599391"/>
    </source>
</evidence>
<comment type="subcellular location">
    <subcellularLocation>
        <location evidence="1">Cell membrane</location>
        <topology evidence="1">Multi-pass membrane protein</topology>
    </subcellularLocation>
</comment>
<gene>
    <name evidence="7" type="ORF">I8751_08005</name>
</gene>
<feature type="transmembrane region" description="Helical" evidence="6">
    <location>
        <begin position="71"/>
        <end position="93"/>
    </location>
</feature>
<keyword evidence="8" id="KW-1185">Reference proteome</keyword>
<dbReference type="EMBL" id="JAECZB010000012">
    <property type="protein sequence ID" value="MBH8552317.1"/>
    <property type="molecule type" value="Genomic_DNA"/>
</dbReference>
<organism evidence="7 8">
    <name type="scientific">Atlanticothrix silvestris CENA357</name>
    <dbReference type="NCBI Taxonomy" id="1725252"/>
    <lineage>
        <taxon>Bacteria</taxon>
        <taxon>Bacillati</taxon>
        <taxon>Cyanobacteriota</taxon>
        <taxon>Cyanophyceae</taxon>
        <taxon>Nostocales</taxon>
        <taxon>Nodulariaceae</taxon>
        <taxon>Atlanticothrix</taxon>
        <taxon>Atlanticothrix silvestris</taxon>
    </lineage>
</organism>
<comment type="caution">
    <text evidence="7">The sequence shown here is derived from an EMBL/GenBank/DDBJ whole genome shotgun (WGS) entry which is preliminary data.</text>
</comment>
<dbReference type="GO" id="GO:0015171">
    <property type="term" value="F:amino acid transmembrane transporter activity"/>
    <property type="evidence" value="ECO:0007669"/>
    <property type="project" value="TreeGrafter"/>
</dbReference>
<dbReference type="PANTHER" id="PTHR30086:SF20">
    <property type="entry name" value="ARGININE EXPORTER PROTEIN ARGO-RELATED"/>
    <property type="match status" value="1"/>
</dbReference>
<reference evidence="7 8" key="1">
    <citation type="journal article" date="2021" name="Int. J. Syst. Evol. Microbiol.">
        <title>Amazonocrinis nigriterrae gen. nov., sp. nov., Atlanticothrix silvestris gen. nov., sp. nov. and Dendronalium phyllosphericum gen. nov., sp. nov., nostocacean cyanobacteria from Brazilian environments.</title>
        <authorList>
            <person name="Alvarenga D.O."/>
            <person name="Andreote A.P.D."/>
            <person name="Branco L.H.Z."/>
            <person name="Delbaje E."/>
            <person name="Cruz R.B."/>
            <person name="Varani A.M."/>
            <person name="Fiore M.F."/>
        </authorList>
    </citation>
    <scope>NUCLEOTIDE SEQUENCE [LARGE SCALE GENOMIC DNA]</scope>
    <source>
        <strain evidence="7 8">CENA357</strain>
    </source>
</reference>
<dbReference type="InterPro" id="IPR001123">
    <property type="entry name" value="LeuE-type"/>
</dbReference>
<evidence type="ECO:0000256" key="1">
    <source>
        <dbReference type="ARBA" id="ARBA00004651"/>
    </source>
</evidence>
<feature type="transmembrane region" description="Helical" evidence="6">
    <location>
        <begin position="145"/>
        <end position="178"/>
    </location>
</feature>
<dbReference type="GO" id="GO:0005886">
    <property type="term" value="C:plasma membrane"/>
    <property type="evidence" value="ECO:0007669"/>
    <property type="project" value="UniProtKB-SubCell"/>
</dbReference>
<evidence type="ECO:0000256" key="3">
    <source>
        <dbReference type="ARBA" id="ARBA00022692"/>
    </source>
</evidence>
<evidence type="ECO:0000256" key="2">
    <source>
        <dbReference type="ARBA" id="ARBA00022475"/>
    </source>
</evidence>
<keyword evidence="5 6" id="KW-0472">Membrane</keyword>
<evidence type="ECO:0000256" key="6">
    <source>
        <dbReference type="SAM" id="Phobius"/>
    </source>
</evidence>
<keyword evidence="2" id="KW-1003">Cell membrane</keyword>
<evidence type="ECO:0000256" key="5">
    <source>
        <dbReference type="ARBA" id="ARBA00023136"/>
    </source>
</evidence>
<name>A0A8J7L341_9CYAN</name>
<evidence type="ECO:0000313" key="7">
    <source>
        <dbReference type="EMBL" id="MBH8552317.1"/>
    </source>
</evidence>
<keyword evidence="3 6" id="KW-0812">Transmembrane</keyword>